<keyword evidence="10" id="KW-0732">Signal</keyword>
<dbReference type="PANTHER" id="PTHR48098">
    <property type="entry name" value="ENTEROCHELIN ESTERASE-RELATED"/>
    <property type="match status" value="1"/>
</dbReference>
<feature type="compositionally biased region" description="Polar residues" evidence="9">
    <location>
        <begin position="40"/>
        <end position="56"/>
    </location>
</feature>
<evidence type="ECO:0000313" key="11">
    <source>
        <dbReference type="EMBL" id="QGU08535.1"/>
    </source>
</evidence>
<comment type="catalytic activity">
    <reaction evidence="8">
        <text>an acyl-CoA + a 1,2-diacyl-sn-glycerol = a triacyl-sn-glycerol + CoA</text>
        <dbReference type="Rhea" id="RHEA:10868"/>
        <dbReference type="ChEBI" id="CHEBI:17815"/>
        <dbReference type="ChEBI" id="CHEBI:57287"/>
        <dbReference type="ChEBI" id="CHEBI:58342"/>
        <dbReference type="ChEBI" id="CHEBI:64615"/>
        <dbReference type="EC" id="2.3.1.20"/>
    </reaction>
</comment>
<organism evidence="11 12">
    <name type="scientific">Corynebacterium occultum</name>
    <dbReference type="NCBI Taxonomy" id="2675219"/>
    <lineage>
        <taxon>Bacteria</taxon>
        <taxon>Bacillati</taxon>
        <taxon>Actinomycetota</taxon>
        <taxon>Actinomycetes</taxon>
        <taxon>Mycobacteriales</taxon>
        <taxon>Corynebacteriaceae</taxon>
        <taxon>Corynebacterium</taxon>
    </lineage>
</organism>
<accession>A0A6B8WB66</accession>
<dbReference type="InterPro" id="IPR006311">
    <property type="entry name" value="TAT_signal"/>
</dbReference>
<keyword evidence="6 11" id="KW-0012">Acyltransferase</keyword>
<evidence type="ECO:0000256" key="4">
    <source>
        <dbReference type="ARBA" id="ARBA00013244"/>
    </source>
</evidence>
<dbReference type="Pfam" id="PF08310">
    <property type="entry name" value="LGFP"/>
    <property type="match status" value="4"/>
</dbReference>
<dbReference type="InterPro" id="IPR013207">
    <property type="entry name" value="LGFP"/>
</dbReference>
<dbReference type="AlphaFoldDB" id="A0A6B8WB66"/>
<dbReference type="EC" id="2.3.1.122" evidence="3"/>
<dbReference type="EC" id="2.3.1.20" evidence="4"/>
<feature type="region of interest" description="Disordered" evidence="9">
    <location>
        <begin position="40"/>
        <end position="69"/>
    </location>
</feature>
<dbReference type="Gene3D" id="3.40.50.1820">
    <property type="entry name" value="alpha/beta hydrolase"/>
    <property type="match status" value="1"/>
</dbReference>
<evidence type="ECO:0000256" key="10">
    <source>
        <dbReference type="SAM" id="SignalP"/>
    </source>
</evidence>
<evidence type="ECO:0000256" key="6">
    <source>
        <dbReference type="ARBA" id="ARBA00023315"/>
    </source>
</evidence>
<dbReference type="GO" id="GO:0004144">
    <property type="term" value="F:diacylglycerol O-acyltransferase activity"/>
    <property type="evidence" value="ECO:0007669"/>
    <property type="project" value="UniProtKB-EC"/>
</dbReference>
<dbReference type="InterPro" id="IPR000801">
    <property type="entry name" value="Esterase-like"/>
</dbReference>
<evidence type="ECO:0000256" key="9">
    <source>
        <dbReference type="SAM" id="MobiDB-lite"/>
    </source>
</evidence>
<dbReference type="SUPFAM" id="SSF53474">
    <property type="entry name" value="alpha/beta-Hydrolases"/>
    <property type="match status" value="1"/>
</dbReference>
<dbReference type="InterPro" id="IPR050583">
    <property type="entry name" value="Mycobacterial_A85_antigen"/>
</dbReference>
<evidence type="ECO:0000256" key="5">
    <source>
        <dbReference type="ARBA" id="ARBA00022679"/>
    </source>
</evidence>
<sequence length="647" mass="70688" precursor="true">MRDTASRFSRRRSLWIAAAAVPTAAALSLSLAAGPATAQSSIGGSSGLSDYLQSDTPPERSPINTEYPEIEGLPAGVSVDRVEWYTNRHLSIFINSAAMPDSPIQVQMLLARDWHSSPERDFPEVWALDGLRARDDESGWTIETNIEQFYADKNVNVIMPVGGESSFYADWQQPDNGKHYKWESFLTRELIPVLENGFRSNGDRAVNGISMGGTAAVNLAERSPQLFDFVGSFSGYLDTTSIGMPQAITAAQQDAGGYNSARMWGQPGSQDWIDHDPKLGVEALRDITVYVSAGNGNDDYGREGSVAKGPANYAGKGLEIISRMSTQTFVNRAESAGVNVISAFRPSGVHSWEYWQYEMTQAWPYMAESLNLSQDDQGADCVAIGAIADATASGVIGSCVNDEYDVAGGEGKAQDFRAGTAYWSPETGAQPLFGRINARYSELGGPSSWLGFPTSGEQSTPDGRGKYVHFENGSIYWTAQTGAYAVPKDIFNHWGTQRYEAGDLRYPVGEAREINGGLIQEFENGYIVRTPEGENYFVRGLIAEKYQELDTVNSTLGYPITDEKVLVRGESAFQEFENGYLYWSASTGAHFIKRGAIFDAWGKKGWERGEFGFPTADQTSIPAGGEIVEFQNGTISQINGRIVEELN</sequence>
<reference evidence="11 12" key="1">
    <citation type="submission" date="2019-11" db="EMBL/GenBank/DDBJ databases">
        <title>Complete genome sequence of Corynebacterium kalinowskii 1959, a novel Corynebacterium species isolated from soil of a small paddock in Vilsendorf, Germany.</title>
        <authorList>
            <person name="Schaffert L."/>
            <person name="Ruwe M."/>
            <person name="Milse J."/>
            <person name="Hanuschka K."/>
            <person name="Ortseifen V."/>
            <person name="Droste J."/>
            <person name="Brandt D."/>
            <person name="Schlueter L."/>
            <person name="Kutter Y."/>
            <person name="Vinke S."/>
            <person name="Viehoefer P."/>
            <person name="Jacob L."/>
            <person name="Luebke N.-C."/>
            <person name="Schulte-Berndt E."/>
            <person name="Hain C."/>
            <person name="Linder M."/>
            <person name="Schmidt P."/>
            <person name="Wollenschlaeger L."/>
            <person name="Luttermann T."/>
            <person name="Thieme E."/>
            <person name="Hassa J."/>
            <person name="Haak M."/>
            <person name="Wittchen M."/>
            <person name="Mentz A."/>
            <person name="Persicke M."/>
            <person name="Busche T."/>
            <person name="Ruckert C."/>
        </authorList>
    </citation>
    <scope>NUCLEOTIDE SEQUENCE [LARGE SCALE GENOMIC DNA]</scope>
    <source>
        <strain evidence="11 12">2039</strain>
    </source>
</reference>
<keyword evidence="12" id="KW-1185">Reference proteome</keyword>
<evidence type="ECO:0000256" key="2">
    <source>
        <dbReference type="ARBA" id="ARBA00005874"/>
    </source>
</evidence>
<name>A0A6B8WB66_9CORY</name>
<evidence type="ECO:0000256" key="1">
    <source>
        <dbReference type="ARBA" id="ARBA00000697"/>
    </source>
</evidence>
<dbReference type="PANTHER" id="PTHR48098:SF1">
    <property type="entry name" value="DIACYLGLYCEROL ACYLTRANSFERASE_MYCOLYLTRANSFERASE AG85A"/>
    <property type="match status" value="1"/>
</dbReference>
<dbReference type="EMBL" id="CP046455">
    <property type="protein sequence ID" value="QGU08535.1"/>
    <property type="molecule type" value="Genomic_DNA"/>
</dbReference>
<feature type="signal peptide" evidence="10">
    <location>
        <begin position="1"/>
        <end position="38"/>
    </location>
</feature>
<proteinExistence type="inferred from homology"/>
<evidence type="ECO:0000313" key="12">
    <source>
        <dbReference type="Proteomes" id="UP000424462"/>
    </source>
</evidence>
<evidence type="ECO:0000256" key="3">
    <source>
        <dbReference type="ARBA" id="ARBA00012820"/>
    </source>
</evidence>
<evidence type="ECO:0000256" key="8">
    <source>
        <dbReference type="ARBA" id="ARBA00048109"/>
    </source>
</evidence>
<evidence type="ECO:0000256" key="7">
    <source>
        <dbReference type="ARBA" id="ARBA00032572"/>
    </source>
</evidence>
<feature type="chain" id="PRO_5025671807" description="Acyl-CoA:diacylglycerol acyltransferase" evidence="10">
    <location>
        <begin position="39"/>
        <end position="647"/>
    </location>
</feature>
<comment type="catalytic activity">
    <reaction evidence="1">
        <text>2 alpha,alpha'-trehalose 6-mycolate = alpha,alpha'-trehalose 6,6'-bismycolate + alpha,alpha-trehalose</text>
        <dbReference type="Rhea" id="RHEA:23472"/>
        <dbReference type="ChEBI" id="CHEBI:16551"/>
        <dbReference type="ChEBI" id="CHEBI:18195"/>
        <dbReference type="ChEBI" id="CHEBI:18234"/>
        <dbReference type="EC" id="2.3.1.122"/>
    </reaction>
</comment>
<dbReference type="Proteomes" id="UP000424462">
    <property type="component" value="Chromosome"/>
</dbReference>
<dbReference type="PROSITE" id="PS51318">
    <property type="entry name" value="TAT"/>
    <property type="match status" value="1"/>
</dbReference>
<keyword evidence="5 11" id="KW-0808">Transferase</keyword>
<dbReference type="KEGG" id="cok:COCCU_13180"/>
<dbReference type="InterPro" id="IPR029058">
    <property type="entry name" value="AB_hydrolase_fold"/>
</dbReference>
<gene>
    <name evidence="11" type="primary">fbpC1</name>
    <name evidence="11" type="ORF">COCCU_13180</name>
</gene>
<dbReference type="RefSeq" id="WP_156232132.1">
    <property type="nucleotide sequence ID" value="NZ_CP046455.1"/>
</dbReference>
<dbReference type="Pfam" id="PF00756">
    <property type="entry name" value="Esterase"/>
    <property type="match status" value="1"/>
</dbReference>
<protein>
    <recommendedName>
        <fullName evidence="7">Acyl-CoA:diacylglycerol acyltransferase</fullName>
        <ecNumber evidence="3">2.3.1.122</ecNumber>
        <ecNumber evidence="4">2.3.1.20</ecNumber>
    </recommendedName>
</protein>
<dbReference type="GO" id="GO:0050348">
    <property type="term" value="F:trehalose O-mycolyltransferase activity"/>
    <property type="evidence" value="ECO:0007669"/>
    <property type="project" value="UniProtKB-EC"/>
</dbReference>
<comment type="similarity">
    <text evidence="2">Belongs to the mycobacterial A85 antigen family.</text>
</comment>